<dbReference type="EMBL" id="JACHXD010000007">
    <property type="protein sequence ID" value="MBB3119808.1"/>
    <property type="molecule type" value="Genomic_DNA"/>
</dbReference>
<keyword evidence="1" id="KW-0472">Membrane</keyword>
<proteinExistence type="predicted"/>
<gene>
    <name evidence="2" type="ORF">FHS03_002863</name>
</gene>
<dbReference type="Proteomes" id="UP000541535">
    <property type="component" value="Unassembled WGS sequence"/>
</dbReference>
<sequence length="170" mass="18555">MGDIIYLILMGICPVAIYYLIKTKPHATALPSAPKMDAAPYTPALPQTAPAKHWSDEGRFQLEVVAESRYQAIIRQLAGAHGEHSANARHPAILLPDDMNAYEATAVAVFLSGQMVGYLEPKEAAAFRRLLAQQELEGQPTSCDALIRGGGLWEGKRLSYSVNLDVEPLR</sequence>
<keyword evidence="1" id="KW-1133">Transmembrane helix</keyword>
<keyword evidence="2" id="KW-0540">Nuclease</keyword>
<evidence type="ECO:0000256" key="1">
    <source>
        <dbReference type="SAM" id="Phobius"/>
    </source>
</evidence>
<name>A0A7W5BB93_9BURK</name>
<dbReference type="Gene3D" id="3.30.70.2330">
    <property type="match status" value="1"/>
</dbReference>
<feature type="transmembrane region" description="Helical" evidence="1">
    <location>
        <begin position="6"/>
        <end position="21"/>
    </location>
</feature>
<dbReference type="GO" id="GO:0004519">
    <property type="term" value="F:endonuclease activity"/>
    <property type="evidence" value="ECO:0007669"/>
    <property type="project" value="UniProtKB-KW"/>
</dbReference>
<keyword evidence="2" id="KW-0378">Hydrolase</keyword>
<evidence type="ECO:0000313" key="2">
    <source>
        <dbReference type="EMBL" id="MBB3119808.1"/>
    </source>
</evidence>
<dbReference type="RefSeq" id="WP_183441616.1">
    <property type="nucleotide sequence ID" value="NZ_JACHXD010000007.1"/>
</dbReference>
<evidence type="ECO:0000313" key="3">
    <source>
        <dbReference type="Proteomes" id="UP000541535"/>
    </source>
</evidence>
<organism evidence="2 3">
    <name type="scientific">Pseudoduganella violacea</name>
    <dbReference type="NCBI Taxonomy" id="1715466"/>
    <lineage>
        <taxon>Bacteria</taxon>
        <taxon>Pseudomonadati</taxon>
        <taxon>Pseudomonadota</taxon>
        <taxon>Betaproteobacteria</taxon>
        <taxon>Burkholderiales</taxon>
        <taxon>Oxalobacteraceae</taxon>
        <taxon>Telluria group</taxon>
        <taxon>Pseudoduganella</taxon>
    </lineage>
</organism>
<keyword evidence="1" id="KW-0812">Transmembrane</keyword>
<reference evidence="2 3" key="1">
    <citation type="submission" date="2020-08" db="EMBL/GenBank/DDBJ databases">
        <title>Genomic Encyclopedia of Type Strains, Phase III (KMG-III): the genomes of soil and plant-associated and newly described type strains.</title>
        <authorList>
            <person name="Whitman W."/>
        </authorList>
    </citation>
    <scope>NUCLEOTIDE SEQUENCE [LARGE SCALE GENOMIC DNA]</scope>
    <source>
        <strain evidence="2 3">CECT 8897</strain>
    </source>
</reference>
<keyword evidence="3" id="KW-1185">Reference proteome</keyword>
<comment type="caution">
    <text evidence="2">The sequence shown here is derived from an EMBL/GenBank/DDBJ whole genome shotgun (WGS) entry which is preliminary data.</text>
</comment>
<keyword evidence="2" id="KW-0255">Endonuclease</keyword>
<protein>
    <submittedName>
        <fullName evidence="2">mRNA-degrading endonuclease toxin of MazEF toxin-antitoxin module</fullName>
    </submittedName>
</protein>
<dbReference type="AlphaFoldDB" id="A0A7W5BB93"/>
<accession>A0A7W5BB93</accession>